<gene>
    <name evidence="2" type="ORF">HaLaN_14480</name>
</gene>
<feature type="non-terminal residue" evidence="2">
    <location>
        <position position="1"/>
    </location>
</feature>
<accession>A0A699ZEJ0</accession>
<feature type="region of interest" description="Disordered" evidence="1">
    <location>
        <begin position="167"/>
        <end position="186"/>
    </location>
</feature>
<evidence type="ECO:0000313" key="3">
    <source>
        <dbReference type="Proteomes" id="UP000485058"/>
    </source>
</evidence>
<protein>
    <submittedName>
        <fullName evidence="2">Uncharacterized protein</fullName>
    </submittedName>
</protein>
<evidence type="ECO:0000256" key="1">
    <source>
        <dbReference type="SAM" id="MobiDB-lite"/>
    </source>
</evidence>
<keyword evidence="3" id="KW-1185">Reference proteome</keyword>
<name>A0A699ZEJ0_HAELA</name>
<sequence length="186" mass="20339">MCTSRSSSHHPCSSPGLSLTDPCSIPAPHNMVVHHEDKLAMNLHQFSKVAAVSNCGLTPEHEEELFLLVADRAMCDQGVTKAQQTIRHGAAYHFDAHNRPSEPLIFFLEFIETLCRLAAAKYEWRPPENPDEADDPIEQPEVLKSVALANISELPTATIYNVGPTAKISKPATIPGWSTRDASSAT</sequence>
<dbReference type="Proteomes" id="UP000485058">
    <property type="component" value="Unassembled WGS sequence"/>
</dbReference>
<evidence type="ECO:0000313" key="2">
    <source>
        <dbReference type="EMBL" id="GFH17779.1"/>
    </source>
</evidence>
<feature type="non-terminal residue" evidence="2">
    <location>
        <position position="186"/>
    </location>
</feature>
<dbReference type="EMBL" id="BLLF01001199">
    <property type="protein sequence ID" value="GFH17779.1"/>
    <property type="molecule type" value="Genomic_DNA"/>
</dbReference>
<reference evidence="2 3" key="1">
    <citation type="submission" date="2020-02" db="EMBL/GenBank/DDBJ databases">
        <title>Draft genome sequence of Haematococcus lacustris strain NIES-144.</title>
        <authorList>
            <person name="Morimoto D."/>
            <person name="Nakagawa S."/>
            <person name="Yoshida T."/>
            <person name="Sawayama S."/>
        </authorList>
    </citation>
    <scope>NUCLEOTIDE SEQUENCE [LARGE SCALE GENOMIC DNA]</scope>
    <source>
        <strain evidence="2 3">NIES-144</strain>
    </source>
</reference>
<comment type="caution">
    <text evidence="2">The sequence shown here is derived from an EMBL/GenBank/DDBJ whole genome shotgun (WGS) entry which is preliminary data.</text>
</comment>
<dbReference type="AlphaFoldDB" id="A0A699ZEJ0"/>
<proteinExistence type="predicted"/>
<organism evidence="2 3">
    <name type="scientific">Haematococcus lacustris</name>
    <name type="common">Green alga</name>
    <name type="synonym">Haematococcus pluvialis</name>
    <dbReference type="NCBI Taxonomy" id="44745"/>
    <lineage>
        <taxon>Eukaryota</taxon>
        <taxon>Viridiplantae</taxon>
        <taxon>Chlorophyta</taxon>
        <taxon>core chlorophytes</taxon>
        <taxon>Chlorophyceae</taxon>
        <taxon>CS clade</taxon>
        <taxon>Chlamydomonadales</taxon>
        <taxon>Haematococcaceae</taxon>
        <taxon>Haematococcus</taxon>
    </lineage>
</organism>